<reference evidence="1" key="1">
    <citation type="submission" date="2023-06" db="EMBL/GenBank/DDBJ databases">
        <authorList>
            <consortium name="Lawrence Berkeley National Laboratory"/>
            <person name="Ahrendt S."/>
            <person name="Sahu N."/>
            <person name="Indic B."/>
            <person name="Wong-Bajracharya J."/>
            <person name="Merenyi Z."/>
            <person name="Ke H.-M."/>
            <person name="Monk M."/>
            <person name="Kocsube S."/>
            <person name="Drula E."/>
            <person name="Lipzen A."/>
            <person name="Balint B."/>
            <person name="Henrissat B."/>
            <person name="Andreopoulos B."/>
            <person name="Martin F.M."/>
            <person name="Harder C.B."/>
            <person name="Rigling D."/>
            <person name="Ford K.L."/>
            <person name="Foster G.D."/>
            <person name="Pangilinan J."/>
            <person name="Papanicolaou A."/>
            <person name="Barry K."/>
            <person name="LaButti K."/>
            <person name="Viragh M."/>
            <person name="Koriabine M."/>
            <person name="Yan M."/>
            <person name="Riley R."/>
            <person name="Champramary S."/>
            <person name="Plett K.L."/>
            <person name="Tsai I.J."/>
            <person name="Slot J."/>
            <person name="Sipos G."/>
            <person name="Plett J."/>
            <person name="Nagy L.G."/>
            <person name="Grigoriev I.V."/>
        </authorList>
    </citation>
    <scope>NUCLEOTIDE SEQUENCE</scope>
    <source>
        <strain evidence="1">CCBAS 213</strain>
    </source>
</reference>
<organism evidence="1 2">
    <name type="scientific">Armillaria tabescens</name>
    <name type="common">Ringless honey mushroom</name>
    <name type="synonym">Agaricus tabescens</name>
    <dbReference type="NCBI Taxonomy" id="1929756"/>
    <lineage>
        <taxon>Eukaryota</taxon>
        <taxon>Fungi</taxon>
        <taxon>Dikarya</taxon>
        <taxon>Basidiomycota</taxon>
        <taxon>Agaricomycotina</taxon>
        <taxon>Agaricomycetes</taxon>
        <taxon>Agaricomycetidae</taxon>
        <taxon>Agaricales</taxon>
        <taxon>Marasmiineae</taxon>
        <taxon>Physalacriaceae</taxon>
        <taxon>Desarmillaria</taxon>
    </lineage>
</organism>
<sequence>MLVSPPLDGPVGNGAAVGAVGPIMKTPYDPNGALDDIPGIAHTLGLFLASQMVESEEYCVKSGLNRNVCISVSDTALSNASRQ</sequence>
<protein>
    <submittedName>
        <fullName evidence="1">Uncharacterized protein</fullName>
    </submittedName>
</protein>
<dbReference type="RefSeq" id="XP_060329152.1">
    <property type="nucleotide sequence ID" value="XM_060477645.1"/>
</dbReference>
<dbReference type="EMBL" id="JAUEPS010000024">
    <property type="protein sequence ID" value="KAK0455642.1"/>
    <property type="molecule type" value="Genomic_DNA"/>
</dbReference>
<evidence type="ECO:0000313" key="2">
    <source>
        <dbReference type="Proteomes" id="UP001175211"/>
    </source>
</evidence>
<dbReference type="Proteomes" id="UP001175211">
    <property type="component" value="Unassembled WGS sequence"/>
</dbReference>
<proteinExistence type="predicted"/>
<comment type="caution">
    <text evidence="1">The sequence shown here is derived from an EMBL/GenBank/DDBJ whole genome shotgun (WGS) entry which is preliminary data.</text>
</comment>
<keyword evidence="2" id="KW-1185">Reference proteome</keyword>
<gene>
    <name evidence="1" type="ORF">EV420DRAFT_1644425</name>
</gene>
<evidence type="ECO:0000313" key="1">
    <source>
        <dbReference type="EMBL" id="KAK0455642.1"/>
    </source>
</evidence>
<dbReference type="AlphaFoldDB" id="A0AA39N2K9"/>
<accession>A0AA39N2K9</accession>
<name>A0AA39N2K9_ARMTA</name>
<dbReference type="GeneID" id="85361193"/>